<dbReference type="InterPro" id="IPR036852">
    <property type="entry name" value="Peptidase_S8/S53_dom_sf"/>
</dbReference>
<feature type="active site" description="Charge relay system" evidence="9 10">
    <location>
        <position position="529"/>
    </location>
</feature>
<evidence type="ECO:0000256" key="3">
    <source>
        <dbReference type="ARBA" id="ARBA00022525"/>
    </source>
</evidence>
<feature type="region of interest" description="Disordered" evidence="11">
    <location>
        <begin position="57"/>
        <end position="84"/>
    </location>
</feature>
<keyword evidence="3" id="KW-0964">Secreted</keyword>
<evidence type="ECO:0000256" key="4">
    <source>
        <dbReference type="ARBA" id="ARBA00022670"/>
    </source>
</evidence>
<sequence>MAPRGRAGGDKGFPRIGFTSPFPTVCRTGGSRPTDLNVRCMLTLGDVRWRLLTRGRRAGGGARAHPARGTTDRTPTANRGTHAPPLCVPHRQLKGIILNGSGRRLISVVAASATILGAAATSSVAFAAASGEPSPKPAPASQAMTAIPSSPVEKVIVTYKPQAAEAGSNTAAAGDAKAKGSETGESLRFERRLAGGAALVDLGGETSKKDLAEVMDAFRADPSVASVEPDIRAYAMAVTPNDTDYTKQWDLFEATGGMNVPGAWDKTTGSGVTVAVIDTGYAAHSDLAAGVVSGYDFISSSADARDGNGRDSNAKDEGDWNATDNECGLGSKASGSSWHGTHVAGTIAATTNNGKGVAGIAYNAKIQPVRVLGKCGGSSSDIADAITWASGGSVPGVPANPTPAKVINLSLGGASSTCPSVYQNAINGAVSRGTTVVVAAGNSNANASGFTPANCANIINVASTSREGNRSFYSNFGSSVDVAAPGGETRRATDTPGTVTTPENGILSTLNSGTTTQSAENYKPYQGTSMAAPHIAGLAALLESVKPALTPADIESAIKANARPLPGTCTGGCGTGIADATKTVNAVSGTTPGGTTFTNGTDVTIADNSTVSSSIAVTGRTGNAPAALKVDVDIKHTWRGDLVVDLVAPDGTVRNLKASSGSDSADNVLATYTVDASSEVANGTWKLQVRDVASGDTGYIDTWSLTF</sequence>
<dbReference type="Gene3D" id="2.60.120.260">
    <property type="entry name" value="Galactose-binding domain-like"/>
    <property type="match status" value="1"/>
</dbReference>
<dbReference type="CDD" id="cd07496">
    <property type="entry name" value="Peptidases_S8_13"/>
    <property type="match status" value="1"/>
</dbReference>
<dbReference type="PROSITE" id="PS00137">
    <property type="entry name" value="SUBTILASE_HIS"/>
    <property type="match status" value="1"/>
</dbReference>
<feature type="compositionally biased region" description="Basic and acidic residues" evidence="11">
    <location>
        <begin position="303"/>
        <end position="318"/>
    </location>
</feature>
<dbReference type="InterPro" id="IPR050131">
    <property type="entry name" value="Peptidase_S8_subtilisin-like"/>
</dbReference>
<protein>
    <submittedName>
        <fullName evidence="13">Serine protease</fullName>
    </submittedName>
</protein>
<evidence type="ECO:0000259" key="12">
    <source>
        <dbReference type="PROSITE" id="PS51829"/>
    </source>
</evidence>
<dbReference type="SUPFAM" id="SSF49785">
    <property type="entry name" value="Galactose-binding domain-like"/>
    <property type="match status" value="1"/>
</dbReference>
<dbReference type="Gene3D" id="3.40.50.200">
    <property type="entry name" value="Peptidase S8/S53 domain"/>
    <property type="match status" value="1"/>
</dbReference>
<accession>A0A1H0CB87</accession>
<dbReference type="EMBL" id="FNHI01000029">
    <property type="protein sequence ID" value="SDN55139.1"/>
    <property type="molecule type" value="Genomic_DNA"/>
</dbReference>
<dbReference type="PROSITE" id="PS00138">
    <property type="entry name" value="SUBTILASE_SER"/>
    <property type="match status" value="1"/>
</dbReference>
<comment type="subcellular location">
    <subcellularLocation>
        <location evidence="1">Secreted</location>
    </subcellularLocation>
</comment>
<feature type="domain" description="P/Homo B" evidence="12">
    <location>
        <begin position="586"/>
        <end position="707"/>
    </location>
</feature>
<dbReference type="InterPro" id="IPR008979">
    <property type="entry name" value="Galactose-bd-like_sf"/>
</dbReference>
<feature type="region of interest" description="Disordered" evidence="11">
    <location>
        <begin position="483"/>
        <end position="518"/>
    </location>
</feature>
<feature type="region of interest" description="Disordered" evidence="11">
    <location>
        <begin position="302"/>
        <end position="323"/>
    </location>
</feature>
<keyword evidence="7 10" id="KW-0720">Serine protease</keyword>
<keyword evidence="14" id="KW-1185">Reference proteome</keyword>
<dbReference type="Pfam" id="PF01483">
    <property type="entry name" value="P_proprotein"/>
    <property type="match status" value="1"/>
</dbReference>
<keyword evidence="6 10" id="KW-0378">Hydrolase</keyword>
<comment type="similarity">
    <text evidence="2 10">Belongs to the peptidase S8 family.</text>
</comment>
<dbReference type="InterPro" id="IPR023828">
    <property type="entry name" value="Peptidase_S8_Ser-AS"/>
</dbReference>
<dbReference type="InterPro" id="IPR002884">
    <property type="entry name" value="P_dom"/>
</dbReference>
<dbReference type="PROSITE" id="PS51829">
    <property type="entry name" value="P_HOMO_B"/>
    <property type="match status" value="1"/>
</dbReference>
<dbReference type="PANTHER" id="PTHR43806:SF11">
    <property type="entry name" value="CEREVISIN-RELATED"/>
    <property type="match status" value="1"/>
</dbReference>
<gene>
    <name evidence="13" type="ORF">SAMN05444921_129107</name>
</gene>
<dbReference type="STRING" id="1196353.SAMN05444921_129107"/>
<dbReference type="Proteomes" id="UP000199063">
    <property type="component" value="Unassembled WGS sequence"/>
</dbReference>
<evidence type="ECO:0000313" key="14">
    <source>
        <dbReference type="Proteomes" id="UP000199063"/>
    </source>
</evidence>
<dbReference type="AlphaFoldDB" id="A0A1H0CB87"/>
<keyword evidence="4 10" id="KW-0645">Protease</keyword>
<dbReference type="FunFam" id="3.40.50.200:FF:000022">
    <property type="entry name" value="Extracellular protease"/>
    <property type="match status" value="1"/>
</dbReference>
<reference evidence="14" key="1">
    <citation type="submission" date="2016-10" db="EMBL/GenBank/DDBJ databases">
        <authorList>
            <person name="Varghese N."/>
            <person name="Submissions S."/>
        </authorList>
    </citation>
    <scope>NUCLEOTIDE SEQUENCE [LARGE SCALE GENOMIC DNA]</scope>
    <source>
        <strain evidence="14">CGMCC 4.7042</strain>
    </source>
</reference>
<evidence type="ECO:0000256" key="7">
    <source>
        <dbReference type="ARBA" id="ARBA00022825"/>
    </source>
</evidence>
<organism evidence="13 14">
    <name type="scientific">Streptomyces wuyuanensis</name>
    <dbReference type="NCBI Taxonomy" id="1196353"/>
    <lineage>
        <taxon>Bacteria</taxon>
        <taxon>Bacillati</taxon>
        <taxon>Actinomycetota</taxon>
        <taxon>Actinomycetes</taxon>
        <taxon>Kitasatosporales</taxon>
        <taxon>Streptomycetaceae</taxon>
        <taxon>Streptomyces</taxon>
    </lineage>
</organism>
<evidence type="ECO:0000256" key="5">
    <source>
        <dbReference type="ARBA" id="ARBA00022729"/>
    </source>
</evidence>
<feature type="compositionally biased region" description="Polar residues" evidence="11">
    <location>
        <begin position="495"/>
        <end position="518"/>
    </location>
</feature>
<dbReference type="SUPFAM" id="SSF52743">
    <property type="entry name" value="Subtilisin-like"/>
    <property type="match status" value="1"/>
</dbReference>
<dbReference type="GO" id="GO:0005576">
    <property type="term" value="C:extracellular region"/>
    <property type="evidence" value="ECO:0007669"/>
    <property type="project" value="UniProtKB-SubCell"/>
</dbReference>
<dbReference type="InterPro" id="IPR022398">
    <property type="entry name" value="Peptidase_S8_His-AS"/>
</dbReference>
<dbReference type="Pfam" id="PF00082">
    <property type="entry name" value="Peptidase_S8"/>
    <property type="match status" value="1"/>
</dbReference>
<evidence type="ECO:0000256" key="10">
    <source>
        <dbReference type="PROSITE-ProRule" id="PRU01240"/>
    </source>
</evidence>
<evidence type="ECO:0000256" key="6">
    <source>
        <dbReference type="ARBA" id="ARBA00022801"/>
    </source>
</evidence>
<dbReference type="GO" id="GO:0004252">
    <property type="term" value="F:serine-type endopeptidase activity"/>
    <property type="evidence" value="ECO:0007669"/>
    <property type="project" value="UniProtKB-UniRule"/>
</dbReference>
<proteinExistence type="inferred from homology"/>
<name>A0A1H0CB87_9ACTN</name>
<dbReference type="GO" id="GO:0006508">
    <property type="term" value="P:proteolysis"/>
    <property type="evidence" value="ECO:0007669"/>
    <property type="project" value="UniProtKB-KW"/>
</dbReference>
<evidence type="ECO:0000256" key="1">
    <source>
        <dbReference type="ARBA" id="ARBA00004613"/>
    </source>
</evidence>
<dbReference type="PROSITE" id="PS51892">
    <property type="entry name" value="SUBTILASE"/>
    <property type="match status" value="1"/>
</dbReference>
<keyword evidence="5" id="KW-0732">Signal</keyword>
<dbReference type="InterPro" id="IPR015500">
    <property type="entry name" value="Peptidase_S8_subtilisin-rel"/>
</dbReference>
<dbReference type="FunFam" id="2.60.120.260:FF:000149">
    <property type="entry name" value="Leupeptin-inactivating enzyme 1"/>
    <property type="match status" value="1"/>
</dbReference>
<feature type="active site" description="Charge relay system" evidence="9 10">
    <location>
        <position position="278"/>
    </location>
</feature>
<dbReference type="InterPro" id="IPR034176">
    <property type="entry name" value="Peptidases_S8_13"/>
</dbReference>
<keyword evidence="8" id="KW-0865">Zymogen</keyword>
<feature type="active site" description="Charge relay system" evidence="9 10">
    <location>
        <position position="339"/>
    </location>
</feature>
<dbReference type="PANTHER" id="PTHR43806">
    <property type="entry name" value="PEPTIDASE S8"/>
    <property type="match status" value="1"/>
</dbReference>
<evidence type="ECO:0000256" key="2">
    <source>
        <dbReference type="ARBA" id="ARBA00011073"/>
    </source>
</evidence>
<evidence type="ECO:0000313" key="13">
    <source>
        <dbReference type="EMBL" id="SDN55139.1"/>
    </source>
</evidence>
<evidence type="ECO:0000256" key="8">
    <source>
        <dbReference type="ARBA" id="ARBA00023145"/>
    </source>
</evidence>
<dbReference type="InterPro" id="IPR000209">
    <property type="entry name" value="Peptidase_S8/S53_dom"/>
</dbReference>
<dbReference type="PRINTS" id="PR00723">
    <property type="entry name" value="SUBTILISIN"/>
</dbReference>
<evidence type="ECO:0000256" key="11">
    <source>
        <dbReference type="SAM" id="MobiDB-lite"/>
    </source>
</evidence>
<evidence type="ECO:0000256" key="9">
    <source>
        <dbReference type="PIRSR" id="PIRSR615500-1"/>
    </source>
</evidence>